<dbReference type="Gene3D" id="1.10.287.3020">
    <property type="match status" value="1"/>
</dbReference>
<name>A0A0F9Q6N2_9ZZZZ</name>
<dbReference type="AlphaFoldDB" id="A0A0F9Q6N2"/>
<dbReference type="InterPro" id="IPR021490">
    <property type="entry name" value="DUF3144"/>
</dbReference>
<accession>A0A0F9Q6N2</accession>
<protein>
    <recommendedName>
        <fullName evidence="2">DUF3144 domain-containing protein</fullName>
    </recommendedName>
</protein>
<comment type="caution">
    <text evidence="1">The sequence shown here is derived from an EMBL/GenBank/DDBJ whole genome shotgun (WGS) entry which is preliminary data.</text>
</comment>
<dbReference type="Pfam" id="PF11342">
    <property type="entry name" value="DUF3144"/>
    <property type="match status" value="1"/>
</dbReference>
<organism evidence="1">
    <name type="scientific">marine sediment metagenome</name>
    <dbReference type="NCBI Taxonomy" id="412755"/>
    <lineage>
        <taxon>unclassified sequences</taxon>
        <taxon>metagenomes</taxon>
        <taxon>ecological metagenomes</taxon>
    </lineage>
</organism>
<proteinExistence type="predicted"/>
<gene>
    <name evidence="1" type="ORF">LCGC14_0741310</name>
</gene>
<evidence type="ECO:0008006" key="2">
    <source>
        <dbReference type="Google" id="ProtNLM"/>
    </source>
</evidence>
<dbReference type="EMBL" id="LAZR01001751">
    <property type="protein sequence ID" value="KKN39655.1"/>
    <property type="molecule type" value="Genomic_DNA"/>
</dbReference>
<sequence>MSENSPAKKTFQQRADEFIAVANQQVPESSVDDVNTSILFSAARFNAFSVARSVESADKLQAEKQAAIKFFTQRYTEMLEQNFDEYISRFESYTQK</sequence>
<evidence type="ECO:0000313" key="1">
    <source>
        <dbReference type="EMBL" id="KKN39655.1"/>
    </source>
</evidence>
<reference evidence="1" key="1">
    <citation type="journal article" date="2015" name="Nature">
        <title>Complex archaea that bridge the gap between prokaryotes and eukaryotes.</title>
        <authorList>
            <person name="Spang A."/>
            <person name="Saw J.H."/>
            <person name="Jorgensen S.L."/>
            <person name="Zaremba-Niedzwiedzka K."/>
            <person name="Martijn J."/>
            <person name="Lind A.E."/>
            <person name="van Eijk R."/>
            <person name="Schleper C."/>
            <person name="Guy L."/>
            <person name="Ettema T.J."/>
        </authorList>
    </citation>
    <scope>NUCLEOTIDE SEQUENCE</scope>
</reference>